<protein>
    <submittedName>
        <fullName evidence="2">Uridine kinase</fullName>
    </submittedName>
</protein>
<dbReference type="EMBL" id="QUMS01000001">
    <property type="protein sequence ID" value="REG10769.1"/>
    <property type="molecule type" value="Genomic_DNA"/>
</dbReference>
<gene>
    <name evidence="2" type="ORF">DFR64_0630</name>
</gene>
<dbReference type="OrthoDB" id="1249303at2"/>
<comment type="caution">
    <text evidence="2">The sequence shown here is derived from an EMBL/GenBank/DDBJ whole genome shotgun (WGS) entry which is preliminary data.</text>
</comment>
<dbReference type="RefSeq" id="WP_116223928.1">
    <property type="nucleotide sequence ID" value="NZ_AP018437.1"/>
</dbReference>
<dbReference type="Pfam" id="PF00485">
    <property type="entry name" value="PRK"/>
    <property type="match status" value="1"/>
</dbReference>
<name>A0A347ZTM2_9CHLR</name>
<keyword evidence="3" id="KW-1185">Reference proteome</keyword>
<dbReference type="InterPro" id="IPR027417">
    <property type="entry name" value="P-loop_NTPase"/>
</dbReference>
<dbReference type="Proteomes" id="UP000256388">
    <property type="component" value="Unassembled WGS sequence"/>
</dbReference>
<dbReference type="InterPro" id="IPR006083">
    <property type="entry name" value="PRK/URK"/>
</dbReference>
<proteinExistence type="predicted"/>
<accession>A0A347ZTM2</accession>
<sequence>MKGDVVMVEEHHKKAAKEIVRKILADIKQKETRYTLTVAGESGSGKSEMGKAIQDELADYEIKAVVLGQDDYFVLPPYDNDARRREDPEWLGPHIEIKIDLLEGNLKDALAGADKINKPLIDYNRNTIETETITLEGVQVVIAEGTYTSLLKHVDTRVFIDSSRLDTLAYREKRNRGNEVGDDFIEQVLTMEHKIIAGHKNLADFVITREHEVNMVE</sequence>
<feature type="domain" description="Phosphoribulokinase/uridine kinase" evidence="1">
    <location>
        <begin position="37"/>
        <end position="209"/>
    </location>
</feature>
<evidence type="ECO:0000313" key="3">
    <source>
        <dbReference type="Proteomes" id="UP000256388"/>
    </source>
</evidence>
<evidence type="ECO:0000259" key="1">
    <source>
        <dbReference type="Pfam" id="PF00485"/>
    </source>
</evidence>
<dbReference type="GO" id="GO:0005524">
    <property type="term" value="F:ATP binding"/>
    <property type="evidence" value="ECO:0007669"/>
    <property type="project" value="InterPro"/>
</dbReference>
<reference evidence="2 3" key="1">
    <citation type="submission" date="2018-08" db="EMBL/GenBank/DDBJ databases">
        <title>Genomic Encyclopedia of Type Strains, Phase IV (KMG-IV): sequencing the most valuable type-strain genomes for metagenomic binning, comparative biology and taxonomic classification.</title>
        <authorList>
            <person name="Goeker M."/>
        </authorList>
    </citation>
    <scope>NUCLEOTIDE SEQUENCE [LARGE SCALE GENOMIC DNA]</scope>
    <source>
        <strain evidence="2 3">DSM 23923</strain>
    </source>
</reference>
<keyword evidence="2" id="KW-0418">Kinase</keyword>
<dbReference type="Gene3D" id="3.40.50.300">
    <property type="entry name" value="P-loop containing nucleotide triphosphate hydrolases"/>
    <property type="match status" value="1"/>
</dbReference>
<dbReference type="SUPFAM" id="SSF52540">
    <property type="entry name" value="P-loop containing nucleoside triphosphate hydrolases"/>
    <property type="match status" value="1"/>
</dbReference>
<evidence type="ECO:0000313" key="2">
    <source>
        <dbReference type="EMBL" id="REG10769.1"/>
    </source>
</evidence>
<keyword evidence="2" id="KW-0808">Transferase</keyword>
<dbReference type="AlphaFoldDB" id="A0A347ZTM2"/>
<organism evidence="2 3">
    <name type="scientific">Pelolinea submarina</name>
    <dbReference type="NCBI Taxonomy" id="913107"/>
    <lineage>
        <taxon>Bacteria</taxon>
        <taxon>Bacillati</taxon>
        <taxon>Chloroflexota</taxon>
        <taxon>Anaerolineae</taxon>
        <taxon>Anaerolineales</taxon>
        <taxon>Anaerolineaceae</taxon>
        <taxon>Pelolinea</taxon>
    </lineage>
</organism>
<dbReference type="GO" id="GO:0016301">
    <property type="term" value="F:kinase activity"/>
    <property type="evidence" value="ECO:0007669"/>
    <property type="project" value="UniProtKB-KW"/>
</dbReference>